<evidence type="ECO:0000256" key="9">
    <source>
        <dbReference type="ARBA" id="ARBA00023316"/>
    </source>
</evidence>
<evidence type="ECO:0000256" key="10">
    <source>
        <dbReference type="ARBA" id="ARBA00023326"/>
    </source>
</evidence>
<evidence type="ECO:0000256" key="11">
    <source>
        <dbReference type="ARBA" id="ARBA00037649"/>
    </source>
</evidence>
<keyword evidence="4" id="KW-1003">Cell membrane</keyword>
<dbReference type="SUPFAM" id="SSF51445">
    <property type="entry name" value="(Trans)glycosidases"/>
    <property type="match status" value="2"/>
</dbReference>
<dbReference type="InterPro" id="IPR017853">
    <property type="entry name" value="GH"/>
</dbReference>
<evidence type="ECO:0000256" key="7">
    <source>
        <dbReference type="ARBA" id="ARBA00023180"/>
    </source>
</evidence>
<evidence type="ECO:0000256" key="6">
    <source>
        <dbReference type="ARBA" id="ARBA00023136"/>
    </source>
</evidence>
<dbReference type="PANTHER" id="PTHR16631">
    <property type="entry name" value="GLUCAN 1,3-BETA-GLUCOSIDASE"/>
    <property type="match status" value="1"/>
</dbReference>
<evidence type="ECO:0000256" key="3">
    <source>
        <dbReference type="ARBA" id="ARBA00012780"/>
    </source>
</evidence>
<evidence type="ECO:0000256" key="1">
    <source>
        <dbReference type="ARBA" id="ARBA00000382"/>
    </source>
</evidence>
<keyword evidence="8" id="KW-0119">Carbohydrate metabolism</keyword>
<keyword evidence="15" id="KW-0732">Signal</keyword>
<evidence type="ECO:0000313" key="17">
    <source>
        <dbReference type="Proteomes" id="UP000286097"/>
    </source>
</evidence>
<evidence type="ECO:0000256" key="14">
    <source>
        <dbReference type="SAM" id="MobiDB-lite"/>
    </source>
</evidence>
<evidence type="ECO:0000256" key="12">
    <source>
        <dbReference type="ARBA" id="ARBA00042373"/>
    </source>
</evidence>
<reference evidence="16 17" key="1">
    <citation type="submission" date="2018-06" db="EMBL/GenBank/DDBJ databases">
        <title>Comparative genomics of downy mildews reveals potential adaptations to biotrophy.</title>
        <authorList>
            <person name="Fletcher K."/>
            <person name="Klosterman S.J."/>
            <person name="Derevnina L."/>
            <person name="Martin F."/>
            <person name="Koike S."/>
            <person name="Reyes Chin-Wo S."/>
            <person name="Mou B."/>
            <person name="Michelmore R."/>
        </authorList>
    </citation>
    <scope>NUCLEOTIDE SEQUENCE [LARGE SCALE GENOMIC DNA]</scope>
    <source>
        <strain evidence="16 17">R13</strain>
    </source>
</reference>
<keyword evidence="10" id="KW-0624">Polysaccharide degradation</keyword>
<proteinExistence type="predicted"/>
<evidence type="ECO:0000256" key="13">
    <source>
        <dbReference type="ARBA" id="ARBA00043078"/>
    </source>
</evidence>
<sequence>MVRVIYKTIFAMLAAMTFSSTEADFGCAYSPWNKDKVVTREVLVTELQLLALNFSVFRSFHTLVNGVNIIEVAAEVGLQIDVGIDMTDESKIDLEIEAVCTAYKSYSTTMRTVLVGNENLLNNDFGTYSAEVLIKYIQQVQACVGVDVRVGTVQRVNEWLSAAGAEEIVKVSTVNGVNIHPFFATSSTLSPIEMLQAQWKQIETMYGSMESWMVTETGWPTAGGTATSNIASVEIAQQYLIDVSLWSSDKTVIWFMFSDSLLSYNGMEIEKHFGLYDATCTIKKLEIPINQLALNVSASVGVPLQQVPPIALVGDPLTRTQETMVGDPLTRTQETMVGDPLTRTPETVATPDKPVEGNNEAVAAMQCTDLSGIDSETNTLLTSTPNAMTAKYVDMLKTTVLIVKLSRRHSQSNAFKADETATRVEARGQQLPLSFLSNREAECSVMSIDSQVRLEQISLEEAGWPSSDNNVVLIGNMQQYLDDYTSVANAEVLPLGVSYSAWHHKVVNMDVVIKDMSQIKQYFSSIRTFHARFGDVNVIKAAAQSGIKVAVGVQMNDQAQIDAEIQAVCDGYKEHPQTVEAVFVGNENFKNKEFGTYSTEQLVGYIARVKACVGDTPVGSVQRINEWLSADGVGTLAAACNVLGVNIYPFFTNGKQSNIEKLQSQWEQMEAKYDASKIHLTETGWPSDGEIYGDSNVPSIDTMQQYLIDFVKFSKDKPKSYWFMMYDSVTTSSGKEYEKHFGLFTTDGKQKRLTIPSGDDLTSYTFSQANMGNDIVGTVSPAMATPSVPSPVPPTPAAPPVPPTPAAPPVPPTPAAPPVPPAPAAPLPPIRKLGVTSAQTMPTPMTPTMKTTGAMPLKQ</sequence>
<dbReference type="PANTHER" id="PTHR16631:SF17">
    <property type="entry name" value="GLUCAN ENDO-1,3-BETA-GLUCOSIDASE BTGC"/>
    <property type="match status" value="1"/>
</dbReference>
<organism evidence="16 17">
    <name type="scientific">Peronospora effusa</name>
    <dbReference type="NCBI Taxonomy" id="542832"/>
    <lineage>
        <taxon>Eukaryota</taxon>
        <taxon>Sar</taxon>
        <taxon>Stramenopiles</taxon>
        <taxon>Oomycota</taxon>
        <taxon>Peronosporomycetes</taxon>
        <taxon>Peronosporales</taxon>
        <taxon>Peronosporaceae</taxon>
        <taxon>Peronospora</taxon>
    </lineage>
</organism>
<dbReference type="AlphaFoldDB" id="A0A425BZB1"/>
<dbReference type="VEuPathDB" id="FungiDB:DD237_004344"/>
<name>A0A425BZB1_9STRA</name>
<keyword evidence="7" id="KW-0325">Glycoprotein</keyword>
<protein>
    <recommendedName>
        <fullName evidence="3">glucan endo-1,3-beta-D-glucosidase</fullName>
        <ecNumber evidence="3">3.2.1.39</ecNumber>
    </recommendedName>
    <alternativeName>
        <fullName evidence="13">Endo-1,3-beta-glucanase btgC</fullName>
    </alternativeName>
    <alternativeName>
        <fullName evidence="12">Laminarinase btgC</fullName>
    </alternativeName>
</protein>
<dbReference type="GO" id="GO:0042973">
    <property type="term" value="F:glucan endo-1,3-beta-D-glucosidase activity"/>
    <property type="evidence" value="ECO:0007669"/>
    <property type="project" value="UniProtKB-EC"/>
</dbReference>
<feature type="signal peptide" evidence="15">
    <location>
        <begin position="1"/>
        <end position="23"/>
    </location>
</feature>
<comment type="caution">
    <text evidence="16">The sequence shown here is derived from an EMBL/GenBank/DDBJ whole genome shotgun (WGS) entry which is preliminary data.</text>
</comment>
<dbReference type="GO" id="GO:0000272">
    <property type="term" value="P:polysaccharide catabolic process"/>
    <property type="evidence" value="ECO:0007669"/>
    <property type="project" value="UniProtKB-KW"/>
</dbReference>
<evidence type="ECO:0000256" key="4">
    <source>
        <dbReference type="ARBA" id="ARBA00022475"/>
    </source>
</evidence>
<keyword evidence="5" id="KW-0378">Hydrolase</keyword>
<keyword evidence="6" id="KW-0472">Membrane</keyword>
<evidence type="ECO:0000256" key="15">
    <source>
        <dbReference type="SAM" id="SignalP"/>
    </source>
</evidence>
<comment type="subcellular location">
    <subcellularLocation>
        <location evidence="2">Cell membrane</location>
    </subcellularLocation>
</comment>
<dbReference type="EMBL" id="QKXF01000651">
    <property type="protein sequence ID" value="RQM10174.1"/>
    <property type="molecule type" value="Genomic_DNA"/>
</dbReference>
<dbReference type="Gene3D" id="3.20.20.80">
    <property type="entry name" value="Glycosidases"/>
    <property type="match status" value="3"/>
</dbReference>
<evidence type="ECO:0000256" key="2">
    <source>
        <dbReference type="ARBA" id="ARBA00004236"/>
    </source>
</evidence>
<evidence type="ECO:0000256" key="8">
    <source>
        <dbReference type="ARBA" id="ARBA00023277"/>
    </source>
</evidence>
<evidence type="ECO:0000256" key="5">
    <source>
        <dbReference type="ARBA" id="ARBA00022801"/>
    </source>
</evidence>
<comment type="catalytic activity">
    <reaction evidence="1">
        <text>Hydrolysis of (1-&gt;3)-beta-D-glucosidic linkages in (1-&gt;3)-beta-D-glucans.</text>
        <dbReference type="EC" id="3.2.1.39"/>
    </reaction>
</comment>
<feature type="region of interest" description="Disordered" evidence="14">
    <location>
        <begin position="786"/>
        <end position="859"/>
    </location>
</feature>
<feature type="chain" id="PRO_5019489519" description="glucan endo-1,3-beta-D-glucosidase" evidence="15">
    <location>
        <begin position="24"/>
        <end position="859"/>
    </location>
</feature>
<comment type="function">
    <text evidence="11">Glucanases play a role in cell expansion during growth, in cell-cell fusion during mating, and in spore release during sporulation. This enzyme may be involved in beta-glucan degradation. Active on laminarin and lichenan.</text>
</comment>
<feature type="compositionally biased region" description="Low complexity" evidence="14">
    <location>
        <begin position="840"/>
        <end position="859"/>
    </location>
</feature>
<accession>A0A425BZB1</accession>
<dbReference type="InterPro" id="IPR050732">
    <property type="entry name" value="Beta-glucan_modifiers"/>
</dbReference>
<evidence type="ECO:0000313" key="16">
    <source>
        <dbReference type="EMBL" id="RQM10174.1"/>
    </source>
</evidence>
<gene>
    <name evidence="16" type="ORF">DD237_004344</name>
</gene>
<dbReference type="GO" id="GO:0005886">
    <property type="term" value="C:plasma membrane"/>
    <property type="evidence" value="ECO:0007669"/>
    <property type="project" value="UniProtKB-SubCell"/>
</dbReference>
<dbReference type="EC" id="3.2.1.39" evidence="3"/>
<dbReference type="Proteomes" id="UP000286097">
    <property type="component" value="Unassembled WGS sequence"/>
</dbReference>
<keyword evidence="9" id="KW-0961">Cell wall biogenesis/degradation</keyword>
<feature type="compositionally biased region" description="Pro residues" evidence="14">
    <location>
        <begin position="788"/>
        <end position="829"/>
    </location>
</feature>
<dbReference type="GO" id="GO:0071555">
    <property type="term" value="P:cell wall organization"/>
    <property type="evidence" value="ECO:0007669"/>
    <property type="project" value="UniProtKB-KW"/>
</dbReference>